<comment type="caution">
    <text evidence="2">The sequence shown here is derived from an EMBL/GenBank/DDBJ whole genome shotgun (WGS) entry which is preliminary data.</text>
</comment>
<dbReference type="Pfam" id="PF00300">
    <property type="entry name" value="His_Phos_1"/>
    <property type="match status" value="1"/>
</dbReference>
<dbReference type="GO" id="GO:0003824">
    <property type="term" value="F:catalytic activity"/>
    <property type="evidence" value="ECO:0007669"/>
    <property type="project" value="InterPro"/>
</dbReference>
<dbReference type="PROSITE" id="PS00175">
    <property type="entry name" value="PG_MUTASE"/>
    <property type="match status" value="1"/>
</dbReference>
<evidence type="ECO:0000313" key="2">
    <source>
        <dbReference type="EMBL" id="MBP3951853.1"/>
    </source>
</evidence>
<protein>
    <submittedName>
        <fullName evidence="2">Histidine phosphatase family protein</fullName>
    </submittedName>
</protein>
<gene>
    <name evidence="2" type="ORF">J7W16_11990</name>
</gene>
<dbReference type="SUPFAM" id="SSF53254">
    <property type="entry name" value="Phosphoglycerate mutase-like"/>
    <property type="match status" value="1"/>
</dbReference>
<dbReference type="RefSeq" id="WP_210597539.1">
    <property type="nucleotide sequence ID" value="NZ_JAGKSQ010000004.1"/>
</dbReference>
<name>A0A941AR06_9BACI</name>
<dbReference type="Gene3D" id="3.40.50.1240">
    <property type="entry name" value="Phosphoglycerate mutase-like"/>
    <property type="match status" value="1"/>
</dbReference>
<dbReference type="InterPro" id="IPR029033">
    <property type="entry name" value="His_PPase_superfam"/>
</dbReference>
<evidence type="ECO:0000313" key="3">
    <source>
        <dbReference type="Proteomes" id="UP000678228"/>
    </source>
</evidence>
<dbReference type="EMBL" id="JAGKSQ010000004">
    <property type="protein sequence ID" value="MBP3951853.1"/>
    <property type="molecule type" value="Genomic_DNA"/>
</dbReference>
<keyword evidence="3" id="KW-1185">Reference proteome</keyword>
<proteinExistence type="predicted"/>
<accession>A0A941AR06</accession>
<dbReference type="InterPro" id="IPR001345">
    <property type="entry name" value="PG/BPGM_mutase_AS"/>
</dbReference>
<reference evidence="2" key="1">
    <citation type="submission" date="2021-03" db="EMBL/GenBank/DDBJ databases">
        <title>Bacillus suaedae sp. nov., isolated from Suaeda aralocaspica.</title>
        <authorList>
            <person name="Lei R.F.R."/>
        </authorList>
    </citation>
    <scope>NUCLEOTIDE SEQUENCE</scope>
    <source>
        <strain evidence="2">YZJH907-2</strain>
    </source>
</reference>
<sequence length="54" mass="6499">MTNNRRQHGTIYLIRHGETQWNLENRLQGSKDLELTEKRVKEICDTSHFMDEII</sequence>
<evidence type="ECO:0000256" key="1">
    <source>
        <dbReference type="PIRSR" id="PIRSR613078-2"/>
    </source>
</evidence>
<dbReference type="Proteomes" id="UP000678228">
    <property type="component" value="Unassembled WGS sequence"/>
</dbReference>
<dbReference type="InterPro" id="IPR013078">
    <property type="entry name" value="His_Pase_superF_clade-1"/>
</dbReference>
<dbReference type="AlphaFoldDB" id="A0A941AR06"/>
<organism evidence="2 3">
    <name type="scientific">Halalkalibacter suaedae</name>
    <dbReference type="NCBI Taxonomy" id="2822140"/>
    <lineage>
        <taxon>Bacteria</taxon>
        <taxon>Bacillati</taxon>
        <taxon>Bacillota</taxon>
        <taxon>Bacilli</taxon>
        <taxon>Bacillales</taxon>
        <taxon>Bacillaceae</taxon>
        <taxon>Halalkalibacter</taxon>
    </lineage>
</organism>
<dbReference type="CDD" id="cd07067">
    <property type="entry name" value="HP_PGM_like"/>
    <property type="match status" value="1"/>
</dbReference>
<feature type="binding site" evidence="1">
    <location>
        <begin position="15"/>
        <end position="22"/>
    </location>
    <ligand>
        <name>substrate</name>
    </ligand>
</feature>